<feature type="compositionally biased region" description="Polar residues" evidence="6">
    <location>
        <begin position="289"/>
        <end position="299"/>
    </location>
</feature>
<gene>
    <name evidence="10" type="ORF">GBAR_LOCUS8319</name>
</gene>
<dbReference type="Proteomes" id="UP001174909">
    <property type="component" value="Unassembled WGS sequence"/>
</dbReference>
<dbReference type="FunFam" id="2.40.50.100:FF:000003">
    <property type="entry name" value="Acetyl-CoA carboxylase biotin carboxyl carrier protein"/>
    <property type="match status" value="1"/>
</dbReference>
<dbReference type="InterPro" id="IPR001882">
    <property type="entry name" value="Biotin_BS"/>
</dbReference>
<dbReference type="SUPFAM" id="SSF56059">
    <property type="entry name" value="Glutathione synthetase ATP-binding domain-like"/>
    <property type="match status" value="1"/>
</dbReference>
<dbReference type="InterPro" id="IPR011053">
    <property type="entry name" value="Single_hybrid_motif"/>
</dbReference>
<protein>
    <submittedName>
        <fullName evidence="10">Methylcrotonoyl-CoA carboxylase subunit alpha, mitochondrial</fullName>
    </submittedName>
</protein>
<feature type="domain" description="ATP-grasp" evidence="8">
    <location>
        <begin position="80"/>
        <end position="149"/>
    </location>
</feature>
<feature type="region of interest" description="Disordered" evidence="6">
    <location>
        <begin position="378"/>
        <end position="412"/>
    </location>
</feature>
<dbReference type="PROSITE" id="PS50975">
    <property type="entry name" value="ATP_GRASP"/>
    <property type="match status" value="1"/>
</dbReference>
<evidence type="ECO:0000256" key="4">
    <source>
        <dbReference type="ARBA" id="ARBA00023267"/>
    </source>
</evidence>
<dbReference type="Pfam" id="PF00364">
    <property type="entry name" value="Biotin_lipoyl"/>
    <property type="match status" value="1"/>
</dbReference>
<keyword evidence="1" id="KW-0436">Ligase</keyword>
<dbReference type="SMART" id="SM00878">
    <property type="entry name" value="Biotin_carb_C"/>
    <property type="match status" value="1"/>
</dbReference>
<dbReference type="InterPro" id="IPR000089">
    <property type="entry name" value="Biotin_lipoyl"/>
</dbReference>
<dbReference type="Gene3D" id="3.30.1490.20">
    <property type="entry name" value="ATP-grasp fold, A domain"/>
    <property type="match status" value="1"/>
</dbReference>
<comment type="caution">
    <text evidence="10">The sequence shown here is derived from an EMBL/GenBank/DDBJ whole genome shotgun (WGS) entry which is preliminary data.</text>
</comment>
<dbReference type="SUPFAM" id="SSF51230">
    <property type="entry name" value="Single hybrid motif"/>
    <property type="match status" value="1"/>
</dbReference>
<reference evidence="10" key="1">
    <citation type="submission" date="2023-03" db="EMBL/GenBank/DDBJ databases">
        <authorList>
            <person name="Steffen K."/>
            <person name="Cardenas P."/>
        </authorList>
    </citation>
    <scope>NUCLEOTIDE SEQUENCE</scope>
</reference>
<evidence type="ECO:0000313" key="11">
    <source>
        <dbReference type="Proteomes" id="UP001174909"/>
    </source>
</evidence>
<dbReference type="InterPro" id="IPR005479">
    <property type="entry name" value="CPAse_ATP-bd"/>
</dbReference>
<dbReference type="Gene3D" id="2.40.50.100">
    <property type="match status" value="1"/>
</dbReference>
<evidence type="ECO:0000256" key="5">
    <source>
        <dbReference type="PROSITE-ProRule" id="PRU00409"/>
    </source>
</evidence>
<name>A0AA35RK88_GEOBA</name>
<dbReference type="InterPro" id="IPR011054">
    <property type="entry name" value="Rudment_hybrid_motif"/>
</dbReference>
<evidence type="ECO:0000256" key="1">
    <source>
        <dbReference type="ARBA" id="ARBA00022598"/>
    </source>
</evidence>
<evidence type="ECO:0000256" key="6">
    <source>
        <dbReference type="SAM" id="MobiDB-lite"/>
    </source>
</evidence>
<dbReference type="PROSITE" id="PS50968">
    <property type="entry name" value="BIOTINYL_LIPOYL"/>
    <property type="match status" value="1"/>
</dbReference>
<evidence type="ECO:0000259" key="9">
    <source>
        <dbReference type="PROSITE" id="PS50979"/>
    </source>
</evidence>
<feature type="region of interest" description="Disordered" evidence="6">
    <location>
        <begin position="281"/>
        <end position="308"/>
    </location>
</feature>
<dbReference type="InterPro" id="IPR011761">
    <property type="entry name" value="ATP-grasp"/>
</dbReference>
<accession>A0AA35RK88</accession>
<dbReference type="GO" id="GO:0005739">
    <property type="term" value="C:mitochondrion"/>
    <property type="evidence" value="ECO:0007669"/>
    <property type="project" value="TreeGrafter"/>
</dbReference>
<dbReference type="PROSITE" id="PS50979">
    <property type="entry name" value="BC"/>
    <property type="match status" value="1"/>
</dbReference>
<feature type="domain" description="Biotin carboxylation" evidence="9">
    <location>
        <begin position="1"/>
        <end position="277"/>
    </location>
</feature>
<dbReference type="PROSITE" id="PS00867">
    <property type="entry name" value="CPSASE_2"/>
    <property type="match status" value="1"/>
</dbReference>
<proteinExistence type="predicted"/>
<feature type="domain" description="Lipoyl-binding" evidence="7">
    <location>
        <begin position="406"/>
        <end position="482"/>
    </location>
</feature>
<sequence>MMVKAISGGGGIGIHVVHTMAELEPIIERTRKTAQAAFADPSLFYERYLQGASHVEVQLIADHVATRNSSKKRRHRPNCPADVREQIGRLSRQLGREVGYTNAGTVEFLVTPDGHFFFLEMNPRLQVEHGVTELLTGQDIVEMQLQSAAGIAFSQRQGDITANGHAIEARVYPEDPDTCLPNTGVVTDLLLPHGDNVRVDTALCIGYEVSLHYEPLLAKVMVWAPDRDAAIAALDTALADFTIEGVTTNIPLLRDVLASPEFTSGTYNTGSLADILDRRQQSRRAAMNGHSSAVSTNGHHNGYDPGLAQNPRALAAAIGAAVLAAQAGQQDPAGAQAPGSRWRMQGRRELFHSQVGDLGQSPVEVTVDGETFLIDIGVADAPTPPRRGRPSGGLSVPDAPTPGGPGAAAPVNDDILRSPMPGRVMSVMVRPGDAVSAGDEVCVVEAMKMEQSILAHRDGVVKTVFVQPLDSVSANDPLVELE</sequence>
<evidence type="ECO:0000256" key="2">
    <source>
        <dbReference type="ARBA" id="ARBA00022741"/>
    </source>
</evidence>
<evidence type="ECO:0000259" key="8">
    <source>
        <dbReference type="PROSITE" id="PS50975"/>
    </source>
</evidence>
<dbReference type="InterPro" id="IPR005482">
    <property type="entry name" value="Biotin_COase_C"/>
</dbReference>
<dbReference type="AlphaFoldDB" id="A0AA35RK88"/>
<dbReference type="GO" id="GO:0004658">
    <property type="term" value="F:propionyl-CoA carboxylase activity"/>
    <property type="evidence" value="ECO:0007669"/>
    <property type="project" value="TreeGrafter"/>
</dbReference>
<dbReference type="Gene3D" id="3.30.470.20">
    <property type="entry name" value="ATP-grasp fold, B domain"/>
    <property type="match status" value="1"/>
</dbReference>
<dbReference type="GO" id="GO:0046872">
    <property type="term" value="F:metal ion binding"/>
    <property type="evidence" value="ECO:0007669"/>
    <property type="project" value="InterPro"/>
</dbReference>
<dbReference type="InterPro" id="IPR011764">
    <property type="entry name" value="Biotin_carboxylation_dom"/>
</dbReference>
<dbReference type="PANTHER" id="PTHR18866:SF33">
    <property type="entry name" value="METHYLCROTONOYL-COA CARBOXYLASE SUBUNIT ALPHA, MITOCHONDRIAL-RELATED"/>
    <property type="match status" value="1"/>
</dbReference>
<keyword evidence="3 5" id="KW-0067">ATP-binding</keyword>
<dbReference type="Pfam" id="PF02785">
    <property type="entry name" value="Biotin_carb_C"/>
    <property type="match status" value="1"/>
</dbReference>
<evidence type="ECO:0000256" key="3">
    <source>
        <dbReference type="ARBA" id="ARBA00022840"/>
    </source>
</evidence>
<evidence type="ECO:0000313" key="10">
    <source>
        <dbReference type="EMBL" id="CAI8013049.1"/>
    </source>
</evidence>
<dbReference type="CDD" id="cd06850">
    <property type="entry name" value="biotinyl_domain"/>
    <property type="match status" value="1"/>
</dbReference>
<dbReference type="InterPro" id="IPR013815">
    <property type="entry name" value="ATP_grasp_subdomain_1"/>
</dbReference>
<evidence type="ECO:0000259" key="7">
    <source>
        <dbReference type="PROSITE" id="PS50968"/>
    </source>
</evidence>
<keyword evidence="4" id="KW-0092">Biotin</keyword>
<dbReference type="PANTHER" id="PTHR18866">
    <property type="entry name" value="CARBOXYLASE:PYRUVATE/ACETYL-COA/PROPIONYL-COA CARBOXYLASE"/>
    <property type="match status" value="1"/>
</dbReference>
<dbReference type="InterPro" id="IPR050856">
    <property type="entry name" value="Biotin_carboxylase_complex"/>
</dbReference>
<keyword evidence="2 5" id="KW-0547">Nucleotide-binding</keyword>
<dbReference type="EMBL" id="CASHTH010001234">
    <property type="protein sequence ID" value="CAI8013049.1"/>
    <property type="molecule type" value="Genomic_DNA"/>
</dbReference>
<dbReference type="PROSITE" id="PS00188">
    <property type="entry name" value="BIOTIN"/>
    <property type="match status" value="1"/>
</dbReference>
<keyword evidence="11" id="KW-1185">Reference proteome</keyword>
<organism evidence="10 11">
    <name type="scientific">Geodia barretti</name>
    <name type="common">Barrett's horny sponge</name>
    <dbReference type="NCBI Taxonomy" id="519541"/>
    <lineage>
        <taxon>Eukaryota</taxon>
        <taxon>Metazoa</taxon>
        <taxon>Porifera</taxon>
        <taxon>Demospongiae</taxon>
        <taxon>Heteroscleromorpha</taxon>
        <taxon>Tetractinellida</taxon>
        <taxon>Astrophorina</taxon>
        <taxon>Geodiidae</taxon>
        <taxon>Geodia</taxon>
    </lineage>
</organism>
<dbReference type="SUPFAM" id="SSF51246">
    <property type="entry name" value="Rudiment single hybrid motif"/>
    <property type="match status" value="1"/>
</dbReference>
<dbReference type="Pfam" id="PF02786">
    <property type="entry name" value="CPSase_L_D2"/>
    <property type="match status" value="1"/>
</dbReference>
<dbReference type="GO" id="GO:0005524">
    <property type="term" value="F:ATP binding"/>
    <property type="evidence" value="ECO:0007669"/>
    <property type="project" value="UniProtKB-UniRule"/>
</dbReference>